<feature type="domain" description="XRCC3/RAD51 homolog 2 helix-hairpin-helix" evidence="6">
    <location>
        <begin position="11"/>
        <end position="59"/>
    </location>
</feature>
<protein>
    <recommendedName>
        <fullName evidence="6">XRCC3/RAD51 homolog 2 helix-hairpin-helix domain-containing protein</fullName>
    </recommendedName>
</protein>
<comment type="caution">
    <text evidence="7">The sequence shown here is derived from an EMBL/GenBank/DDBJ whole genome shotgun (WGS) entry which is preliminary data.</text>
</comment>
<evidence type="ECO:0000256" key="2">
    <source>
        <dbReference type="ARBA" id="ARBA00022763"/>
    </source>
</evidence>
<feature type="non-terminal residue" evidence="7">
    <location>
        <position position="1"/>
    </location>
</feature>
<keyword evidence="2" id="KW-0227">DNA damage</keyword>
<gene>
    <name evidence="7" type="ORF">HaLaN_32120</name>
</gene>
<evidence type="ECO:0000256" key="4">
    <source>
        <dbReference type="ARBA" id="ARBA00023172"/>
    </source>
</evidence>
<dbReference type="Proteomes" id="UP000485058">
    <property type="component" value="Unassembled WGS sequence"/>
</dbReference>
<sequence length="71" mass="7534">MASRPLDGLVPEAVLRLLDRHGVSTAGELLSLSALDVCEVLNLSWSQAAHLLHLVATQVTPAFSTATDLLQ</sequence>
<evidence type="ECO:0000256" key="1">
    <source>
        <dbReference type="ARBA" id="ARBA00004123"/>
    </source>
</evidence>
<keyword evidence="4" id="KW-0233">DNA recombination</keyword>
<keyword evidence="8" id="KW-1185">Reference proteome</keyword>
<keyword evidence="3" id="KW-0238">DNA-binding</keyword>
<evidence type="ECO:0000259" key="6">
    <source>
        <dbReference type="Pfam" id="PF26169"/>
    </source>
</evidence>
<dbReference type="Pfam" id="PF26169">
    <property type="entry name" value="HHH_XRCC3_RpoA"/>
    <property type="match status" value="1"/>
</dbReference>
<comment type="subcellular location">
    <subcellularLocation>
        <location evidence="1">Nucleus</location>
    </subcellularLocation>
</comment>
<dbReference type="InterPro" id="IPR058766">
    <property type="entry name" value="HHH_XRCC3_RAD51B"/>
</dbReference>
<evidence type="ECO:0000256" key="3">
    <source>
        <dbReference type="ARBA" id="ARBA00023125"/>
    </source>
</evidence>
<dbReference type="AlphaFoldDB" id="A0A6A0AKM0"/>
<accession>A0A6A0AKM0</accession>
<dbReference type="EMBL" id="BLLF01007218">
    <property type="protein sequence ID" value="GFH32833.1"/>
    <property type="molecule type" value="Genomic_DNA"/>
</dbReference>
<keyword evidence="5" id="KW-0539">Nucleus</keyword>
<evidence type="ECO:0000256" key="5">
    <source>
        <dbReference type="ARBA" id="ARBA00023242"/>
    </source>
</evidence>
<name>A0A6A0AKM0_HAELA</name>
<organism evidence="7 8">
    <name type="scientific">Haematococcus lacustris</name>
    <name type="common">Green alga</name>
    <name type="synonym">Haematococcus pluvialis</name>
    <dbReference type="NCBI Taxonomy" id="44745"/>
    <lineage>
        <taxon>Eukaryota</taxon>
        <taxon>Viridiplantae</taxon>
        <taxon>Chlorophyta</taxon>
        <taxon>core chlorophytes</taxon>
        <taxon>Chlorophyceae</taxon>
        <taxon>CS clade</taxon>
        <taxon>Chlamydomonadales</taxon>
        <taxon>Haematococcaceae</taxon>
        <taxon>Haematococcus</taxon>
    </lineage>
</organism>
<feature type="non-terminal residue" evidence="7">
    <location>
        <position position="71"/>
    </location>
</feature>
<evidence type="ECO:0000313" key="7">
    <source>
        <dbReference type="EMBL" id="GFH32833.1"/>
    </source>
</evidence>
<reference evidence="7 8" key="1">
    <citation type="submission" date="2020-02" db="EMBL/GenBank/DDBJ databases">
        <title>Draft genome sequence of Haematococcus lacustris strain NIES-144.</title>
        <authorList>
            <person name="Morimoto D."/>
            <person name="Nakagawa S."/>
            <person name="Yoshida T."/>
            <person name="Sawayama S."/>
        </authorList>
    </citation>
    <scope>NUCLEOTIDE SEQUENCE [LARGE SCALE GENOMIC DNA]</scope>
    <source>
        <strain evidence="7 8">NIES-144</strain>
    </source>
</reference>
<evidence type="ECO:0000313" key="8">
    <source>
        <dbReference type="Proteomes" id="UP000485058"/>
    </source>
</evidence>
<proteinExistence type="predicted"/>